<comment type="similarity">
    <text evidence="2">Belongs to the binding-protein-dependent transport system permease family. FecCD subfamily.</text>
</comment>
<sequence>MSSGPAATLGTPAGYRRIGGRVNLLVHWRSLAVSGVAFVIILVGAVASLTTGTYPVSLDMLLAIFRGEGEELAAFMVLEQRLPRATGAIVIGGMLGMSGAIFQSVSRNPLGSPDIVGFTRGATTGGLLAILVLASSSTFVTGAGAIIGGAATAAVVVLLTLRRGVGGDTLVLTGIALGQMLASLNDYLLAATDIESAEAAKTWQHGSLNGITWGSVTPLLITAVLLLPVGLWLAGPGRILEMGDDAAAGLGLRVRRTRSVMIGYGVVLAAVCVAAAGPIGFLALAAPQLAGRVSNSAGISLLPSFMVGAALLLLADFTAGRLLSPFQIPVGLISSALGGLYLMWLLGMGGRRRA</sequence>
<feature type="transmembrane region" description="Helical" evidence="8">
    <location>
        <begin position="210"/>
        <end position="234"/>
    </location>
</feature>
<reference evidence="9 10" key="1">
    <citation type="submission" date="2021-03" db="EMBL/GenBank/DDBJ databases">
        <title>Human Oral Microbial Genomes.</title>
        <authorList>
            <person name="Johnston C.D."/>
            <person name="Chen T."/>
            <person name="Dewhirst F.E."/>
        </authorList>
    </citation>
    <scope>NUCLEOTIDE SEQUENCE [LARGE SCALE GENOMIC DNA]</scope>
    <source>
        <strain evidence="9 10">DSMZ 100122</strain>
    </source>
</reference>
<keyword evidence="7 8" id="KW-0472">Membrane</keyword>
<dbReference type="PANTHER" id="PTHR30472">
    <property type="entry name" value="FERRIC ENTEROBACTIN TRANSPORT SYSTEM PERMEASE PROTEIN"/>
    <property type="match status" value="1"/>
</dbReference>
<dbReference type="InterPro" id="IPR037294">
    <property type="entry name" value="ABC_BtuC-like"/>
</dbReference>
<evidence type="ECO:0000313" key="9">
    <source>
        <dbReference type="EMBL" id="QUC07468.1"/>
    </source>
</evidence>
<evidence type="ECO:0000256" key="2">
    <source>
        <dbReference type="ARBA" id="ARBA00007935"/>
    </source>
</evidence>
<feature type="transmembrane region" description="Helical" evidence="8">
    <location>
        <begin position="125"/>
        <end position="158"/>
    </location>
</feature>
<name>A0ABX7Y3X6_9ACTN</name>
<evidence type="ECO:0000256" key="6">
    <source>
        <dbReference type="ARBA" id="ARBA00022989"/>
    </source>
</evidence>
<keyword evidence="4" id="KW-1003">Cell membrane</keyword>
<dbReference type="Gene3D" id="1.10.3470.10">
    <property type="entry name" value="ABC transporter involved in vitamin B12 uptake, BtuC"/>
    <property type="match status" value="1"/>
</dbReference>
<feature type="transmembrane region" description="Helical" evidence="8">
    <location>
        <begin position="262"/>
        <end position="285"/>
    </location>
</feature>
<organism evidence="9 10">
    <name type="scientific">Arachnia rubra</name>
    <dbReference type="NCBI Taxonomy" id="1547448"/>
    <lineage>
        <taxon>Bacteria</taxon>
        <taxon>Bacillati</taxon>
        <taxon>Actinomycetota</taxon>
        <taxon>Actinomycetes</taxon>
        <taxon>Propionibacteriales</taxon>
        <taxon>Propionibacteriaceae</taxon>
        <taxon>Arachnia</taxon>
    </lineage>
</organism>
<feature type="transmembrane region" description="Helical" evidence="8">
    <location>
        <begin position="326"/>
        <end position="346"/>
    </location>
</feature>
<dbReference type="Proteomes" id="UP000678513">
    <property type="component" value="Chromosome"/>
</dbReference>
<evidence type="ECO:0000256" key="4">
    <source>
        <dbReference type="ARBA" id="ARBA00022475"/>
    </source>
</evidence>
<keyword evidence="10" id="KW-1185">Reference proteome</keyword>
<evidence type="ECO:0000256" key="5">
    <source>
        <dbReference type="ARBA" id="ARBA00022692"/>
    </source>
</evidence>
<proteinExistence type="inferred from homology"/>
<evidence type="ECO:0000256" key="8">
    <source>
        <dbReference type="SAM" id="Phobius"/>
    </source>
</evidence>
<accession>A0ABX7Y3X6</accession>
<keyword evidence="5 8" id="KW-0812">Transmembrane</keyword>
<feature type="transmembrane region" description="Helical" evidence="8">
    <location>
        <begin position="31"/>
        <end position="56"/>
    </location>
</feature>
<protein>
    <submittedName>
        <fullName evidence="9">Iron chelate uptake ABC transporter family permease subunit</fullName>
    </submittedName>
</protein>
<feature type="transmembrane region" description="Helical" evidence="8">
    <location>
        <begin position="297"/>
        <end position="314"/>
    </location>
</feature>
<dbReference type="CDD" id="cd06550">
    <property type="entry name" value="TM_ABC_iron-siderophores_like"/>
    <property type="match status" value="1"/>
</dbReference>
<comment type="subcellular location">
    <subcellularLocation>
        <location evidence="1">Cell membrane</location>
        <topology evidence="1">Multi-pass membrane protein</topology>
    </subcellularLocation>
</comment>
<dbReference type="SUPFAM" id="SSF81345">
    <property type="entry name" value="ABC transporter involved in vitamin B12 uptake, BtuC"/>
    <property type="match status" value="1"/>
</dbReference>
<evidence type="ECO:0000256" key="7">
    <source>
        <dbReference type="ARBA" id="ARBA00023136"/>
    </source>
</evidence>
<gene>
    <name evidence="9" type="ORF">J5A65_11075</name>
</gene>
<dbReference type="Pfam" id="PF01032">
    <property type="entry name" value="FecCD"/>
    <property type="match status" value="1"/>
</dbReference>
<dbReference type="EMBL" id="CP072384">
    <property type="protein sequence ID" value="QUC07468.1"/>
    <property type="molecule type" value="Genomic_DNA"/>
</dbReference>
<evidence type="ECO:0000256" key="3">
    <source>
        <dbReference type="ARBA" id="ARBA00022448"/>
    </source>
</evidence>
<keyword evidence="3" id="KW-0813">Transport</keyword>
<feature type="transmembrane region" description="Helical" evidence="8">
    <location>
        <begin position="85"/>
        <end position="105"/>
    </location>
</feature>
<keyword evidence="6 8" id="KW-1133">Transmembrane helix</keyword>
<evidence type="ECO:0000256" key="1">
    <source>
        <dbReference type="ARBA" id="ARBA00004651"/>
    </source>
</evidence>
<dbReference type="PANTHER" id="PTHR30472:SF24">
    <property type="entry name" value="FERRIC ENTEROBACTIN TRANSPORT SYSTEM PERMEASE PROTEIN FEPG"/>
    <property type="match status" value="1"/>
</dbReference>
<evidence type="ECO:0000313" key="10">
    <source>
        <dbReference type="Proteomes" id="UP000678513"/>
    </source>
</evidence>
<dbReference type="RefSeq" id="WP_212321957.1">
    <property type="nucleotide sequence ID" value="NZ_AP024463.1"/>
</dbReference>
<dbReference type="InterPro" id="IPR000522">
    <property type="entry name" value="ABC_transptr_permease_BtuC"/>
</dbReference>